<dbReference type="PANTHER" id="PTHR35357">
    <property type="entry name" value="OS02G0537100 PROTEIN"/>
    <property type="match status" value="1"/>
</dbReference>
<dbReference type="SMR" id="A0A3B6RAT8"/>
<accession>A0A3B6RAT8</accession>
<dbReference type="Gramene" id="TraesARI7A03G03767440.1">
    <property type="protein sequence ID" value="TraesARI7A03G03767440.1"/>
    <property type="gene ID" value="TraesARI7A03G03767440"/>
</dbReference>
<dbReference type="SUPFAM" id="SSF101148">
    <property type="entry name" value="Plant invertase/pectin methylesterase inhibitor"/>
    <property type="match status" value="1"/>
</dbReference>
<dbReference type="Gene3D" id="1.20.140.40">
    <property type="entry name" value="Invertase/pectin methylesterase inhibitor family protein"/>
    <property type="match status" value="1"/>
</dbReference>
<feature type="transmembrane region" description="Helical" evidence="4">
    <location>
        <begin position="13"/>
        <end position="33"/>
    </location>
</feature>
<reference evidence="6" key="2">
    <citation type="submission" date="2018-10" db="UniProtKB">
        <authorList>
            <consortium name="EnsemblPlants"/>
        </authorList>
    </citation>
    <scope>IDENTIFICATION</scope>
</reference>
<name>A0A3B6RAT8_WHEAT</name>
<comment type="similarity">
    <text evidence="3">Belongs to the PMEI family.</text>
</comment>
<keyword evidence="2" id="KW-1015">Disulfide bond</keyword>
<dbReference type="InterPro" id="IPR035513">
    <property type="entry name" value="Invertase/methylesterase_inhib"/>
</dbReference>
<dbReference type="Pfam" id="PF04043">
    <property type="entry name" value="PMEI"/>
    <property type="match status" value="1"/>
</dbReference>
<dbReference type="Gramene" id="TraesCS7A03G0061700.1">
    <property type="protein sequence ID" value="TraesCS7A03G0061700.1.CDS"/>
    <property type="gene ID" value="TraesCS7A03G0061700"/>
</dbReference>
<evidence type="ECO:0000256" key="1">
    <source>
        <dbReference type="ARBA" id="ARBA00022729"/>
    </source>
</evidence>
<dbReference type="Gramene" id="TraesCS7A02G029000.1">
    <property type="protein sequence ID" value="TraesCS7A02G029000.1"/>
    <property type="gene ID" value="TraesCS7A02G029000"/>
</dbReference>
<dbReference type="OMA" id="VVELMFL"/>
<keyword evidence="7" id="KW-1185">Reference proteome</keyword>
<keyword evidence="4" id="KW-0812">Transmembrane</keyword>
<dbReference type="Gramene" id="TraesNOR7A03G03843490.1">
    <property type="protein sequence ID" value="TraesNOR7A03G03843490.1"/>
    <property type="gene ID" value="TraesNOR7A03G03843490"/>
</dbReference>
<dbReference type="Proteomes" id="UP000019116">
    <property type="component" value="Chromosome 7A"/>
</dbReference>
<dbReference type="GO" id="GO:0009505">
    <property type="term" value="C:plant-type cell wall"/>
    <property type="evidence" value="ECO:0000318"/>
    <property type="project" value="GO_Central"/>
</dbReference>
<sequence length="250" mass="27644">MGDNVNAGGAAPAAPYVILSFLFEIVVELMFLLQSLQYNCSYPCSNGNHTGDRCLLGCNHAPFCVHRRTCRRRNDKVKVVDLVVETCKNASSSCRNKHLNVTQEFCVQTLRSDKRSSESKDLRDLSLVAVDILKIHVAAAGGKVKEALQKAKKGMEEALGLRYCQVDYDAAIGTLGLCDAMLRDFRVPMGDADGPWFFELPECVEKATDHVSNCRHELPMKSQTVINDNEELIKLGGLNNVLLGPYDFDS</sequence>
<feature type="domain" description="Pectinesterase inhibitor" evidence="5">
    <location>
        <begin position="91"/>
        <end position="179"/>
    </location>
</feature>
<evidence type="ECO:0000259" key="5">
    <source>
        <dbReference type="Pfam" id="PF04043"/>
    </source>
</evidence>
<protein>
    <recommendedName>
        <fullName evidence="5">Pectinesterase inhibitor domain-containing protein</fullName>
    </recommendedName>
</protein>
<dbReference type="AlphaFoldDB" id="A0A3B6RAT8"/>
<dbReference type="Gramene" id="TraesJUL7A03G03836360.1">
    <property type="protein sequence ID" value="TraesJUL7A03G03836360.1"/>
    <property type="gene ID" value="TraesJUL7A03G03836360"/>
</dbReference>
<keyword evidence="4" id="KW-0472">Membrane</keyword>
<evidence type="ECO:0000256" key="3">
    <source>
        <dbReference type="ARBA" id="ARBA00038471"/>
    </source>
</evidence>
<keyword evidence="1" id="KW-0732">Signal</keyword>
<dbReference type="EnsemblPlants" id="TraesCS7A02G029000.1">
    <property type="protein sequence ID" value="TraesCS7A02G029000.1"/>
    <property type="gene ID" value="TraesCS7A02G029000"/>
</dbReference>
<keyword evidence="4" id="KW-1133">Transmembrane helix</keyword>
<evidence type="ECO:0000313" key="6">
    <source>
        <dbReference type="EnsemblPlants" id="TraesCS7A02G029000.1"/>
    </source>
</evidence>
<dbReference type="Gramene" id="TraesJAG7A03G03785360.1">
    <property type="protein sequence ID" value="TraesJAG7A03G03785360.1"/>
    <property type="gene ID" value="TraesJAG7A03G03785360"/>
</dbReference>
<evidence type="ECO:0000256" key="2">
    <source>
        <dbReference type="ARBA" id="ARBA00023157"/>
    </source>
</evidence>
<evidence type="ECO:0000313" key="7">
    <source>
        <dbReference type="Proteomes" id="UP000019116"/>
    </source>
</evidence>
<dbReference type="GO" id="GO:0004857">
    <property type="term" value="F:enzyme inhibitor activity"/>
    <property type="evidence" value="ECO:0000318"/>
    <property type="project" value="GO_Central"/>
</dbReference>
<dbReference type="GO" id="GO:0009827">
    <property type="term" value="P:plant-type cell wall modification"/>
    <property type="evidence" value="ECO:0000318"/>
    <property type="project" value="GO_Central"/>
</dbReference>
<evidence type="ECO:0000256" key="4">
    <source>
        <dbReference type="SAM" id="Phobius"/>
    </source>
</evidence>
<reference evidence="6" key="1">
    <citation type="submission" date="2018-08" db="EMBL/GenBank/DDBJ databases">
        <authorList>
            <person name="Rossello M."/>
        </authorList>
    </citation>
    <scope>NUCLEOTIDE SEQUENCE [LARGE SCALE GENOMIC DNA]</scope>
    <source>
        <strain evidence="6">cv. Chinese Spring</strain>
    </source>
</reference>
<dbReference type="NCBIfam" id="TIGR01614">
    <property type="entry name" value="PME_inhib"/>
    <property type="match status" value="1"/>
</dbReference>
<proteinExistence type="inferred from homology"/>
<dbReference type="InterPro" id="IPR006501">
    <property type="entry name" value="Pectinesterase_inhib_dom"/>
</dbReference>
<organism evidence="6">
    <name type="scientific">Triticum aestivum</name>
    <name type="common">Wheat</name>
    <dbReference type="NCBI Taxonomy" id="4565"/>
    <lineage>
        <taxon>Eukaryota</taxon>
        <taxon>Viridiplantae</taxon>
        <taxon>Streptophyta</taxon>
        <taxon>Embryophyta</taxon>
        <taxon>Tracheophyta</taxon>
        <taxon>Spermatophyta</taxon>
        <taxon>Magnoliopsida</taxon>
        <taxon>Liliopsida</taxon>
        <taxon>Poales</taxon>
        <taxon>Poaceae</taxon>
        <taxon>BOP clade</taxon>
        <taxon>Pooideae</taxon>
        <taxon>Triticodae</taxon>
        <taxon>Triticeae</taxon>
        <taxon>Triticinae</taxon>
        <taxon>Triticum</taxon>
    </lineage>
</organism>
<dbReference type="PANTHER" id="PTHR35357:SF8">
    <property type="entry name" value="OS01G0111000 PROTEIN"/>
    <property type="match status" value="1"/>
</dbReference>